<dbReference type="Proteomes" id="UP000054097">
    <property type="component" value="Unassembled WGS sequence"/>
</dbReference>
<reference evidence="2" key="2">
    <citation type="submission" date="2015-01" db="EMBL/GenBank/DDBJ databases">
        <title>Evolutionary Origins and Diversification of the Mycorrhizal Mutualists.</title>
        <authorList>
            <consortium name="DOE Joint Genome Institute"/>
            <consortium name="Mycorrhizal Genomics Consortium"/>
            <person name="Kohler A."/>
            <person name="Kuo A."/>
            <person name="Nagy L.G."/>
            <person name="Floudas D."/>
            <person name="Copeland A."/>
            <person name="Barry K.W."/>
            <person name="Cichocki N."/>
            <person name="Veneault-Fourrey C."/>
            <person name="LaButti K."/>
            <person name="Lindquist E.A."/>
            <person name="Lipzen A."/>
            <person name="Lundell T."/>
            <person name="Morin E."/>
            <person name="Murat C."/>
            <person name="Riley R."/>
            <person name="Ohm R."/>
            <person name="Sun H."/>
            <person name="Tunlid A."/>
            <person name="Henrissat B."/>
            <person name="Grigoriev I.V."/>
            <person name="Hibbett D.S."/>
            <person name="Martin F."/>
        </authorList>
    </citation>
    <scope>NUCLEOTIDE SEQUENCE [LARGE SCALE GENOMIC DNA]</scope>
    <source>
        <strain evidence="2">MAFF 305830</strain>
    </source>
</reference>
<name>A0A0C3AX20_SERVB</name>
<dbReference type="AlphaFoldDB" id="A0A0C3AX20"/>
<evidence type="ECO:0000313" key="1">
    <source>
        <dbReference type="EMBL" id="KIM24529.1"/>
    </source>
</evidence>
<keyword evidence="2" id="KW-1185">Reference proteome</keyword>
<gene>
    <name evidence="1" type="ORF">M408DRAFT_331752</name>
</gene>
<reference evidence="1 2" key="1">
    <citation type="submission" date="2014-04" db="EMBL/GenBank/DDBJ databases">
        <authorList>
            <consortium name="DOE Joint Genome Institute"/>
            <person name="Kuo A."/>
            <person name="Zuccaro A."/>
            <person name="Kohler A."/>
            <person name="Nagy L.G."/>
            <person name="Floudas D."/>
            <person name="Copeland A."/>
            <person name="Barry K.W."/>
            <person name="Cichocki N."/>
            <person name="Veneault-Fourrey C."/>
            <person name="LaButti K."/>
            <person name="Lindquist E.A."/>
            <person name="Lipzen A."/>
            <person name="Lundell T."/>
            <person name="Morin E."/>
            <person name="Murat C."/>
            <person name="Sun H."/>
            <person name="Tunlid A."/>
            <person name="Henrissat B."/>
            <person name="Grigoriev I.V."/>
            <person name="Hibbett D.S."/>
            <person name="Martin F."/>
            <person name="Nordberg H.P."/>
            <person name="Cantor M.N."/>
            <person name="Hua S.X."/>
        </authorList>
    </citation>
    <scope>NUCLEOTIDE SEQUENCE [LARGE SCALE GENOMIC DNA]</scope>
    <source>
        <strain evidence="1 2">MAFF 305830</strain>
    </source>
</reference>
<organism evidence="1 2">
    <name type="scientific">Serendipita vermifera MAFF 305830</name>
    <dbReference type="NCBI Taxonomy" id="933852"/>
    <lineage>
        <taxon>Eukaryota</taxon>
        <taxon>Fungi</taxon>
        <taxon>Dikarya</taxon>
        <taxon>Basidiomycota</taxon>
        <taxon>Agaricomycotina</taxon>
        <taxon>Agaricomycetes</taxon>
        <taxon>Sebacinales</taxon>
        <taxon>Serendipitaceae</taxon>
        <taxon>Serendipita</taxon>
    </lineage>
</organism>
<dbReference type="HOGENOM" id="CLU_2814021_0_0_1"/>
<proteinExistence type="predicted"/>
<dbReference type="EMBL" id="KN824323">
    <property type="protein sequence ID" value="KIM24529.1"/>
    <property type="molecule type" value="Genomic_DNA"/>
</dbReference>
<protein>
    <submittedName>
        <fullName evidence="1">Uncharacterized protein</fullName>
    </submittedName>
</protein>
<sequence>MLNDALTRDKRFADRCFLAYFDPHIRLLAFLMPLDDPGLGTHVANVYGFALQSIVESFEISAGQYVR</sequence>
<accession>A0A0C3AX20</accession>
<evidence type="ECO:0000313" key="2">
    <source>
        <dbReference type="Proteomes" id="UP000054097"/>
    </source>
</evidence>